<dbReference type="HOGENOM" id="CLU_2252155_0_0_1"/>
<reference evidence="1 2" key="1">
    <citation type="journal article" date="2009" name="Proc. Natl. Acad. Sci. U.S.A.">
        <title>Eukaryote-to-eukaryote gene transfer events revealed by the genome sequence of the wine yeast Saccharomyces cerevisiae EC1118.</title>
        <authorList>
            <person name="Novo M."/>
            <person name="Bigey F."/>
            <person name="Beyne E."/>
            <person name="Galeote V."/>
            <person name="Gavory F."/>
            <person name="Mallet S."/>
            <person name="Cambot B."/>
            <person name="Legras J.L."/>
            <person name="Wincker P."/>
            <person name="Casaregola S."/>
            <person name="Dequin S."/>
        </authorList>
    </citation>
    <scope>NUCLEOTIDE SEQUENCE [LARGE SCALE GENOMIC DNA]</scope>
    <source>
        <strain evidence="2">Lalvin EC1118 / Prise de mousse</strain>
    </source>
</reference>
<dbReference type="EMBL" id="FN393075">
    <property type="protein sequence ID" value="CAY80747.2"/>
    <property type="molecule type" value="Genomic_DNA"/>
</dbReference>
<evidence type="ECO:0000313" key="2">
    <source>
        <dbReference type="Proteomes" id="UP000000286"/>
    </source>
</evidence>
<dbReference type="Proteomes" id="UP000000286">
    <property type="component" value="Chromosome X"/>
</dbReference>
<evidence type="ECO:0000313" key="1">
    <source>
        <dbReference type="EMBL" id="CAY80747.2"/>
    </source>
</evidence>
<accession>C8ZBI1</accession>
<protein>
    <submittedName>
        <fullName evidence="1">EC1118_1J11_2245p</fullName>
    </submittedName>
</protein>
<proteinExistence type="predicted"/>
<gene>
    <name evidence="1" type="ORF">EC1118_1J11_2245g</name>
</gene>
<organism evidence="1 2">
    <name type="scientific">Saccharomyces cerevisiae (strain Lalvin EC1118 / Prise de mousse)</name>
    <name type="common">Baker's yeast</name>
    <dbReference type="NCBI Taxonomy" id="643680"/>
    <lineage>
        <taxon>Eukaryota</taxon>
        <taxon>Fungi</taxon>
        <taxon>Dikarya</taxon>
        <taxon>Ascomycota</taxon>
        <taxon>Saccharomycotina</taxon>
        <taxon>Saccharomycetes</taxon>
        <taxon>Saccharomycetales</taxon>
        <taxon>Saccharomycetaceae</taxon>
        <taxon>Saccharomyces</taxon>
    </lineage>
</organism>
<sequence length="104" mass="12378">MFIYVYHHLCCSRRCRYLFFLNGSASINWTKYCSELLSVRASFSSRISSRTNKIFKHQIFCFPENSISSLFINRMFSLKSFNILRYSCSSRVLQTMSFLMNHLI</sequence>
<dbReference type="AlphaFoldDB" id="C8ZBI1"/>
<name>C8ZBI1_YEAS8</name>